<dbReference type="CDD" id="cd17321">
    <property type="entry name" value="MFS_MMR_MDR_like"/>
    <property type="match status" value="1"/>
</dbReference>
<keyword evidence="11" id="KW-1185">Reference proteome</keyword>
<feature type="transmembrane region" description="Helical" evidence="8">
    <location>
        <begin position="110"/>
        <end position="131"/>
    </location>
</feature>
<evidence type="ECO:0000256" key="6">
    <source>
        <dbReference type="ARBA" id="ARBA00023136"/>
    </source>
</evidence>
<feature type="transmembrane region" description="Helical" evidence="8">
    <location>
        <begin position="409"/>
        <end position="426"/>
    </location>
</feature>
<keyword evidence="2" id="KW-0813">Transport</keyword>
<evidence type="ECO:0000313" key="11">
    <source>
        <dbReference type="Proteomes" id="UP001385892"/>
    </source>
</evidence>
<reference evidence="10 11" key="1">
    <citation type="submission" date="2024-03" db="EMBL/GenBank/DDBJ databases">
        <title>Novel species of the genus Variovorax.</title>
        <authorList>
            <person name="Liu Q."/>
            <person name="Xin Y.-H."/>
        </authorList>
    </citation>
    <scope>NUCLEOTIDE SEQUENCE [LARGE SCALE GENOMIC DNA]</scope>
    <source>
        <strain evidence="10 11">KACC 18900</strain>
    </source>
</reference>
<evidence type="ECO:0000256" key="7">
    <source>
        <dbReference type="SAM" id="MobiDB-lite"/>
    </source>
</evidence>
<feature type="transmembrane region" description="Helical" evidence="8">
    <location>
        <begin position="234"/>
        <end position="251"/>
    </location>
</feature>
<dbReference type="PANTHER" id="PTHR42718">
    <property type="entry name" value="MAJOR FACILITATOR SUPERFAMILY MULTIDRUG TRANSPORTER MFSC"/>
    <property type="match status" value="1"/>
</dbReference>
<evidence type="ECO:0000313" key="10">
    <source>
        <dbReference type="EMBL" id="MEJ8847536.1"/>
    </source>
</evidence>
<feature type="transmembrane region" description="Helical" evidence="8">
    <location>
        <begin position="482"/>
        <end position="502"/>
    </location>
</feature>
<feature type="transmembrane region" description="Helical" evidence="8">
    <location>
        <begin position="143"/>
        <end position="166"/>
    </location>
</feature>
<feature type="transmembrane region" description="Helical" evidence="8">
    <location>
        <begin position="338"/>
        <end position="356"/>
    </location>
</feature>
<gene>
    <name evidence="10" type="ORF">WKW82_12830</name>
</gene>
<evidence type="ECO:0000256" key="2">
    <source>
        <dbReference type="ARBA" id="ARBA00022448"/>
    </source>
</evidence>
<dbReference type="Gene3D" id="1.20.1250.20">
    <property type="entry name" value="MFS general substrate transporter like domains"/>
    <property type="match status" value="1"/>
</dbReference>
<keyword evidence="6 8" id="KW-0472">Membrane</keyword>
<proteinExistence type="predicted"/>
<dbReference type="EMBL" id="JBBKZT010000005">
    <property type="protein sequence ID" value="MEJ8847536.1"/>
    <property type="molecule type" value="Genomic_DNA"/>
</dbReference>
<dbReference type="InterPro" id="IPR011701">
    <property type="entry name" value="MFS"/>
</dbReference>
<organism evidence="10 11">
    <name type="scientific">Variovorax rhizosphaerae</name>
    <dbReference type="NCBI Taxonomy" id="1836200"/>
    <lineage>
        <taxon>Bacteria</taxon>
        <taxon>Pseudomonadati</taxon>
        <taxon>Pseudomonadota</taxon>
        <taxon>Betaproteobacteria</taxon>
        <taxon>Burkholderiales</taxon>
        <taxon>Comamonadaceae</taxon>
        <taxon>Variovorax</taxon>
    </lineage>
</organism>
<evidence type="ECO:0000256" key="5">
    <source>
        <dbReference type="ARBA" id="ARBA00022989"/>
    </source>
</evidence>
<dbReference type="RefSeq" id="WP_340342665.1">
    <property type="nucleotide sequence ID" value="NZ_JBBKZT010000005.1"/>
</dbReference>
<feature type="transmembrane region" description="Helical" evidence="8">
    <location>
        <begin position="308"/>
        <end position="326"/>
    </location>
</feature>
<feature type="transmembrane region" description="Helical" evidence="8">
    <location>
        <begin position="53"/>
        <end position="73"/>
    </location>
</feature>
<comment type="caution">
    <text evidence="10">The sequence shown here is derived from an EMBL/GenBank/DDBJ whole genome shotgun (WGS) entry which is preliminary data.</text>
</comment>
<dbReference type="SUPFAM" id="SSF103473">
    <property type="entry name" value="MFS general substrate transporter"/>
    <property type="match status" value="1"/>
</dbReference>
<feature type="transmembrane region" description="Helical" evidence="8">
    <location>
        <begin position="20"/>
        <end position="41"/>
    </location>
</feature>
<feature type="region of interest" description="Disordered" evidence="7">
    <location>
        <begin position="509"/>
        <end position="528"/>
    </location>
</feature>
<dbReference type="PRINTS" id="PR01036">
    <property type="entry name" value="TCRTETB"/>
</dbReference>
<keyword evidence="3" id="KW-1003">Cell membrane</keyword>
<dbReference type="InterPro" id="IPR036259">
    <property type="entry name" value="MFS_trans_sf"/>
</dbReference>
<feature type="domain" description="Major facilitator superfamily (MFS) profile" evidence="9">
    <location>
        <begin position="19"/>
        <end position="506"/>
    </location>
</feature>
<evidence type="ECO:0000256" key="1">
    <source>
        <dbReference type="ARBA" id="ARBA00004651"/>
    </source>
</evidence>
<feature type="transmembrane region" description="Helical" evidence="8">
    <location>
        <begin position="172"/>
        <end position="193"/>
    </location>
</feature>
<name>A0ABU8WJ52_9BURK</name>
<dbReference type="Pfam" id="PF07690">
    <property type="entry name" value="MFS_1"/>
    <property type="match status" value="1"/>
</dbReference>
<feature type="transmembrane region" description="Helical" evidence="8">
    <location>
        <begin position="205"/>
        <end position="222"/>
    </location>
</feature>
<dbReference type="PANTHER" id="PTHR42718:SF47">
    <property type="entry name" value="METHYL VIOLOGEN RESISTANCE PROTEIN SMVA"/>
    <property type="match status" value="1"/>
</dbReference>
<keyword evidence="5 8" id="KW-1133">Transmembrane helix</keyword>
<comment type="subcellular location">
    <subcellularLocation>
        <location evidence="1">Cell membrane</location>
        <topology evidence="1">Multi-pass membrane protein</topology>
    </subcellularLocation>
</comment>
<evidence type="ECO:0000259" key="9">
    <source>
        <dbReference type="PROSITE" id="PS50850"/>
    </source>
</evidence>
<sequence length="528" mass="53933">MSAANAGIPPKATAREWTGLAVIALPCLLYSMDLTVLNLAVPHLSAALRPTSAQMLWIVDIYGFMLAGSLITMGTLGDRIGRRKLLLIGAACFGIASVLAAFSTSAEMLIATRALLGVAGATLAPSTLSLIRNMFLDAHERTVAVGIWVTSFAVGGAIGPLVGGMLLEHYGWGSVFLVGVPVMVLLLVIGPWLLPEYRDDKAGRLDLASVALSLVAVLAVIYGLKRIAESGVDAWPIAVMAAGAATGFAFIRRQGRLADPLIDLRLFRAPAFSAALLVNTLGFFVGFAAFLLIAQYLQLVLGLSPLKAGLWSLPSSLAFIVGSNLVPRMVRRVRPGFIVAGGLVLAAAGFGLLVGLDRDNGLRMLVAGYVILSLGLSFVFTLAADMLVGTAPPERAGTASALSETSSELGGALGIAILGSVVVAAYRRALAGASLDGVPLAAAEAARASLGAAADLAAGLAGPAGDRLMNASREAFAQAFELTALISAVVALAAALLASITLREVGMPRAAPGSSQADSTSLACGPPG</sequence>
<evidence type="ECO:0000256" key="4">
    <source>
        <dbReference type="ARBA" id="ARBA00022692"/>
    </source>
</evidence>
<evidence type="ECO:0000256" key="3">
    <source>
        <dbReference type="ARBA" id="ARBA00022475"/>
    </source>
</evidence>
<protein>
    <submittedName>
        <fullName evidence="10">MFS transporter</fullName>
    </submittedName>
</protein>
<evidence type="ECO:0000256" key="8">
    <source>
        <dbReference type="SAM" id="Phobius"/>
    </source>
</evidence>
<dbReference type="PROSITE" id="PS50850">
    <property type="entry name" value="MFS"/>
    <property type="match status" value="1"/>
</dbReference>
<feature type="transmembrane region" description="Helical" evidence="8">
    <location>
        <begin position="272"/>
        <end position="296"/>
    </location>
</feature>
<dbReference type="InterPro" id="IPR020846">
    <property type="entry name" value="MFS_dom"/>
</dbReference>
<dbReference type="Proteomes" id="UP001385892">
    <property type="component" value="Unassembled WGS sequence"/>
</dbReference>
<keyword evidence="4 8" id="KW-0812">Transmembrane</keyword>
<accession>A0ABU8WJ52</accession>
<feature type="transmembrane region" description="Helical" evidence="8">
    <location>
        <begin position="362"/>
        <end position="388"/>
    </location>
</feature>
<feature type="compositionally biased region" description="Polar residues" evidence="7">
    <location>
        <begin position="513"/>
        <end position="522"/>
    </location>
</feature>
<feature type="transmembrane region" description="Helical" evidence="8">
    <location>
        <begin position="85"/>
        <end position="104"/>
    </location>
</feature>